<dbReference type="OrthoDB" id="115435at2759"/>
<dbReference type="CDD" id="cd09274">
    <property type="entry name" value="RNase_HI_RT_Ty3"/>
    <property type="match status" value="1"/>
</dbReference>
<dbReference type="SUPFAM" id="SSF53098">
    <property type="entry name" value="Ribonuclease H-like"/>
    <property type="match status" value="1"/>
</dbReference>
<keyword evidence="5" id="KW-1185">Reference proteome</keyword>
<dbReference type="InterPro" id="IPR041577">
    <property type="entry name" value="RT_RNaseH_2"/>
</dbReference>
<dbReference type="InterPro" id="IPR036397">
    <property type="entry name" value="RNaseH_sf"/>
</dbReference>
<accession>A0A8S0ZLQ5</accession>
<evidence type="ECO:0000259" key="3">
    <source>
        <dbReference type="Pfam" id="PF17921"/>
    </source>
</evidence>
<evidence type="ECO:0000259" key="2">
    <source>
        <dbReference type="Pfam" id="PF17919"/>
    </source>
</evidence>
<protein>
    <recommendedName>
        <fullName evidence="1">RNA-directed DNA polymerase</fullName>
        <ecNumber evidence="1">2.7.7.49</ecNumber>
    </recommendedName>
</protein>
<dbReference type="InterPro" id="IPR041588">
    <property type="entry name" value="Integrase_H2C2"/>
</dbReference>
<dbReference type="AlphaFoldDB" id="A0A8S0ZLQ5"/>
<dbReference type="Gene3D" id="3.30.70.270">
    <property type="match status" value="1"/>
</dbReference>
<evidence type="ECO:0000313" key="4">
    <source>
        <dbReference type="EMBL" id="CAB3232410.1"/>
    </source>
</evidence>
<dbReference type="PANTHER" id="PTHR37984">
    <property type="entry name" value="PROTEIN CBG26694"/>
    <property type="match status" value="1"/>
</dbReference>
<dbReference type="InterPro" id="IPR050951">
    <property type="entry name" value="Retrovirus_Pol_polyprotein"/>
</dbReference>
<gene>
    <name evidence="4" type="ORF">APLA_LOCUS4832</name>
</gene>
<dbReference type="PANTHER" id="PTHR37984:SF15">
    <property type="entry name" value="INTEGRASE CATALYTIC DOMAIN-CONTAINING PROTEIN"/>
    <property type="match status" value="1"/>
</dbReference>
<comment type="caution">
    <text evidence="4">The sequence shown here is derived from an EMBL/GenBank/DDBJ whole genome shotgun (WGS) entry which is preliminary data.</text>
</comment>
<dbReference type="GO" id="GO:0042575">
    <property type="term" value="C:DNA polymerase complex"/>
    <property type="evidence" value="ECO:0007669"/>
    <property type="project" value="UniProtKB-ARBA"/>
</dbReference>
<dbReference type="Gene3D" id="3.10.20.370">
    <property type="match status" value="1"/>
</dbReference>
<dbReference type="EMBL" id="CADEBC010000477">
    <property type="protein sequence ID" value="CAB3232410.1"/>
    <property type="molecule type" value="Genomic_DNA"/>
</dbReference>
<evidence type="ECO:0000256" key="1">
    <source>
        <dbReference type="ARBA" id="ARBA00012493"/>
    </source>
</evidence>
<dbReference type="InterPro" id="IPR012337">
    <property type="entry name" value="RNaseH-like_sf"/>
</dbReference>
<dbReference type="InterPro" id="IPR043502">
    <property type="entry name" value="DNA/RNA_pol_sf"/>
</dbReference>
<feature type="domain" description="Reverse transcriptase/retrotransposon-derived protein RNase H-like" evidence="2">
    <location>
        <begin position="18"/>
        <end position="118"/>
    </location>
</feature>
<dbReference type="Gene3D" id="3.30.420.10">
    <property type="entry name" value="Ribonuclease H-like superfamily/Ribonuclease H"/>
    <property type="match status" value="1"/>
</dbReference>
<dbReference type="InterPro" id="IPR043128">
    <property type="entry name" value="Rev_trsase/Diguanyl_cyclase"/>
</dbReference>
<dbReference type="Gene3D" id="1.10.340.70">
    <property type="match status" value="1"/>
</dbReference>
<dbReference type="Pfam" id="PF17921">
    <property type="entry name" value="Integrase_H2C2"/>
    <property type="match status" value="1"/>
</dbReference>
<proteinExistence type="predicted"/>
<dbReference type="EC" id="2.7.7.49" evidence="1"/>
<dbReference type="Proteomes" id="UP000494106">
    <property type="component" value="Unassembled WGS sequence"/>
</dbReference>
<dbReference type="Pfam" id="PF17919">
    <property type="entry name" value="RT_RNaseH_2"/>
    <property type="match status" value="1"/>
</dbReference>
<organism evidence="4 5">
    <name type="scientific">Arctia plantaginis</name>
    <name type="common">Wood tiger moth</name>
    <name type="synonym">Phalaena plantaginis</name>
    <dbReference type="NCBI Taxonomy" id="874455"/>
    <lineage>
        <taxon>Eukaryota</taxon>
        <taxon>Metazoa</taxon>
        <taxon>Ecdysozoa</taxon>
        <taxon>Arthropoda</taxon>
        <taxon>Hexapoda</taxon>
        <taxon>Insecta</taxon>
        <taxon>Pterygota</taxon>
        <taxon>Neoptera</taxon>
        <taxon>Endopterygota</taxon>
        <taxon>Lepidoptera</taxon>
        <taxon>Glossata</taxon>
        <taxon>Ditrysia</taxon>
        <taxon>Noctuoidea</taxon>
        <taxon>Erebidae</taxon>
        <taxon>Arctiinae</taxon>
        <taxon>Arctia</taxon>
    </lineage>
</organism>
<name>A0A8S0ZLQ5_ARCPL</name>
<dbReference type="GO" id="GO:0003964">
    <property type="term" value="F:RNA-directed DNA polymerase activity"/>
    <property type="evidence" value="ECO:0007669"/>
    <property type="project" value="UniProtKB-EC"/>
</dbReference>
<dbReference type="FunFam" id="1.10.340.70:FF:000001">
    <property type="entry name" value="Retrovirus-related Pol polyprotein from transposon gypsy-like Protein"/>
    <property type="match status" value="1"/>
</dbReference>
<dbReference type="SUPFAM" id="SSF56672">
    <property type="entry name" value="DNA/RNA polymerases"/>
    <property type="match status" value="1"/>
</dbReference>
<evidence type="ECO:0000313" key="5">
    <source>
        <dbReference type="Proteomes" id="UP000494106"/>
    </source>
</evidence>
<feature type="domain" description="Integrase zinc-binding" evidence="3">
    <location>
        <begin position="249"/>
        <end position="305"/>
    </location>
</feature>
<sequence>MIAHPLNKLLRKDAAWEWSDAQETAFLALKKSLINRPILAIFNQNAELELHTDATKVGVGSMLLQRVQGSNDLKPVAYYSRQTSPEEKICHSYELETLAVICSLKKFRVYLLGKTFKIVTDCSALHSTFQKRDLIPRIARWCLLLQEFDCSIEYRDGAKIAHVDALSRNPVAVECSQILEQAPMIMAISDEDWLLTLQLGDTELKRIKDILSNNIEEKELQYIKESFVISDNKLFRYVDENKEQFRWVVPKGARWQLCKMSHDDMGHLGLQKTLDRIKRTYWLPKMNRFVKKYVGACIDCAYAKKSSNTREGLLHPIPSANVPFHTLHIDHVGPFVRSKRGHTHILVIVDSFTKFVFIKSATKGIEVDKERELIGSHLFPHWIMNVKALEN</sequence>
<dbReference type="GO" id="GO:0003676">
    <property type="term" value="F:nucleic acid binding"/>
    <property type="evidence" value="ECO:0007669"/>
    <property type="project" value="InterPro"/>
</dbReference>
<reference evidence="4 5" key="1">
    <citation type="submission" date="2020-04" db="EMBL/GenBank/DDBJ databases">
        <authorList>
            <person name="Wallbank WR R."/>
            <person name="Pardo Diaz C."/>
            <person name="Kozak K."/>
            <person name="Martin S."/>
            <person name="Jiggins C."/>
            <person name="Moest M."/>
            <person name="Warren A I."/>
            <person name="Byers J.R.P. K."/>
            <person name="Montejo-Kovacevich G."/>
            <person name="Yen C E."/>
        </authorList>
    </citation>
    <scope>NUCLEOTIDE SEQUENCE [LARGE SCALE GENOMIC DNA]</scope>
</reference>